<dbReference type="AlphaFoldDB" id="A0A533QC60"/>
<sequence length="90" mass="10037">MLGCAEKHAFHCTENESVTVTHNAADPSLPQDNSHCSDCCALCIHNLVMHTNQNSPYTLAGSFYRFKAPLFKQSNTIFQSIIYHPPRLTA</sequence>
<name>A0A533QC60_9BACT</name>
<comment type="caution">
    <text evidence="1">The sequence shown here is derived from an EMBL/GenBank/DDBJ whole genome shotgun (WGS) entry which is preliminary data.</text>
</comment>
<proteinExistence type="predicted"/>
<evidence type="ECO:0000313" key="2">
    <source>
        <dbReference type="Proteomes" id="UP000319783"/>
    </source>
</evidence>
<evidence type="ECO:0000313" key="1">
    <source>
        <dbReference type="EMBL" id="TLD42313.1"/>
    </source>
</evidence>
<gene>
    <name evidence="1" type="ORF">JETT_1345</name>
</gene>
<organism evidence="1 2">
    <name type="scientific">Candidatus Jettenia ecosi</name>
    <dbReference type="NCBI Taxonomy" id="2494326"/>
    <lineage>
        <taxon>Bacteria</taxon>
        <taxon>Pseudomonadati</taxon>
        <taxon>Planctomycetota</taxon>
        <taxon>Candidatus Brocadiia</taxon>
        <taxon>Candidatus Brocadiales</taxon>
        <taxon>Candidatus Brocadiaceae</taxon>
        <taxon>Candidatus Jettenia</taxon>
    </lineage>
</organism>
<accession>A0A533QC60</accession>
<reference evidence="1 2" key="1">
    <citation type="submission" date="2019-04" db="EMBL/GenBank/DDBJ databases">
        <title>Genome of a novel bacterium Candidatus Jettenia ecosi reconstructed from metagenome of an anammox bioreactor.</title>
        <authorList>
            <person name="Mardanov A.V."/>
            <person name="Beletsky A.V."/>
            <person name="Ravin N.V."/>
            <person name="Botchkova E.A."/>
            <person name="Litti Y.V."/>
            <person name="Nozhevnikova A.N."/>
        </authorList>
    </citation>
    <scope>NUCLEOTIDE SEQUENCE [LARGE SCALE GENOMIC DNA]</scope>
    <source>
        <strain evidence="1">J2</strain>
    </source>
</reference>
<protein>
    <submittedName>
        <fullName evidence="1">Uncharacterized protein</fullName>
    </submittedName>
</protein>
<dbReference type="Proteomes" id="UP000319783">
    <property type="component" value="Unassembled WGS sequence"/>
</dbReference>
<dbReference type="EMBL" id="SULG01000022">
    <property type="protein sequence ID" value="TLD42313.1"/>
    <property type="molecule type" value="Genomic_DNA"/>
</dbReference>